<keyword evidence="2" id="KW-1185">Reference proteome</keyword>
<name>A0A1B0C5R9_9MUSC</name>
<reference evidence="1" key="2">
    <citation type="submission" date="2020-05" db="UniProtKB">
        <authorList>
            <consortium name="EnsemblMetazoa"/>
        </authorList>
    </citation>
    <scope>IDENTIFICATION</scope>
    <source>
        <strain evidence="1">IAEA</strain>
    </source>
</reference>
<dbReference type="AlphaFoldDB" id="A0A1B0C5R9"/>
<reference evidence="2" key="1">
    <citation type="submission" date="2015-01" db="EMBL/GenBank/DDBJ databases">
        <authorList>
            <person name="Aksoy S."/>
            <person name="Warren W."/>
            <person name="Wilson R.K."/>
        </authorList>
    </citation>
    <scope>NUCLEOTIDE SEQUENCE [LARGE SCALE GENOMIC DNA]</scope>
    <source>
        <strain evidence="2">IAEA</strain>
    </source>
</reference>
<dbReference type="EnsemblMetazoa" id="GPPI049895-RA">
    <property type="protein sequence ID" value="GPPI049895-PA"/>
    <property type="gene ID" value="GPPI049895"/>
</dbReference>
<organism evidence="1 2">
    <name type="scientific">Glossina palpalis gambiensis</name>
    <dbReference type="NCBI Taxonomy" id="67801"/>
    <lineage>
        <taxon>Eukaryota</taxon>
        <taxon>Metazoa</taxon>
        <taxon>Ecdysozoa</taxon>
        <taxon>Arthropoda</taxon>
        <taxon>Hexapoda</taxon>
        <taxon>Insecta</taxon>
        <taxon>Pterygota</taxon>
        <taxon>Neoptera</taxon>
        <taxon>Endopterygota</taxon>
        <taxon>Diptera</taxon>
        <taxon>Brachycera</taxon>
        <taxon>Muscomorpha</taxon>
        <taxon>Hippoboscoidea</taxon>
        <taxon>Glossinidae</taxon>
        <taxon>Glossina</taxon>
    </lineage>
</organism>
<proteinExistence type="predicted"/>
<protein>
    <submittedName>
        <fullName evidence="1">Uncharacterized protein</fullName>
    </submittedName>
</protein>
<accession>A0A1B0C5R9</accession>
<evidence type="ECO:0000313" key="1">
    <source>
        <dbReference type="EnsemblMetazoa" id="GPPI049895-PA"/>
    </source>
</evidence>
<evidence type="ECO:0000313" key="2">
    <source>
        <dbReference type="Proteomes" id="UP000092460"/>
    </source>
</evidence>
<dbReference type="EMBL" id="JXJN01026201">
    <property type="status" value="NOT_ANNOTATED_CDS"/>
    <property type="molecule type" value="Genomic_DNA"/>
</dbReference>
<dbReference type="VEuPathDB" id="VectorBase:GPPI049895"/>
<sequence length="112" mass="13287">MKFNVHINKYEHILALCYHNNKIINVNFITFNVLSRASVTSILKCFRTVFNAFMCVTAIIKHFNGYRKYSGHWIKKRKGNEDEIYESFNEKLLKSTKKQKKLFVITALHIRS</sequence>
<dbReference type="Proteomes" id="UP000092460">
    <property type="component" value="Unassembled WGS sequence"/>
</dbReference>